<gene>
    <name evidence="4" type="ORF">GM1_025_00100</name>
</gene>
<keyword evidence="5" id="KW-1185">Reference proteome</keyword>
<dbReference type="SMART" id="SM00342">
    <property type="entry name" value="HTH_ARAC"/>
    <property type="match status" value="1"/>
</dbReference>
<dbReference type="GO" id="GO:0003700">
    <property type="term" value="F:DNA-binding transcription factor activity"/>
    <property type="evidence" value="ECO:0007669"/>
    <property type="project" value="InterPro"/>
</dbReference>
<feature type="domain" description="HTH araC/xylS-type" evidence="3">
    <location>
        <begin position="3"/>
        <end position="101"/>
    </location>
</feature>
<sequence length="313" mass="34186">MTDHLRTLLDAVLDESNDGLDDMAADVYSSPFHFARSVRAGAGESPVALRRRVILERSAWELQRGATVTDTAFAAGYETVEGFSRAFSRAYGHPPTSMPPAGQSGHWLPAPNGIHFHSPTVLYVDSNESGLAEESAGDIVSLQCRHDAADIDALLDAAGAVSAAERGRRRLVGSMSRAWDGPDETIDQVLWHLVISKEPWLATIEGGPMPDLTPASDLDALQARHAASSVRWLAMVRDVTRRGAWTDWIVDALCSPPESFRLSQIVAHELTFSAHRRLLARWMLHDAGVDTGAPELDPDPIMWQRRLTGGTPR</sequence>
<keyword evidence="2" id="KW-0804">Transcription</keyword>
<protein>
    <submittedName>
        <fullName evidence="4">Putative AraC family transcriptional regulator</fullName>
    </submittedName>
</protein>
<accession>M3VGJ3</accession>
<dbReference type="STRING" id="410332.SAMN04488550_4412"/>
<dbReference type="PANTHER" id="PTHR11019:SF159">
    <property type="entry name" value="TRANSCRIPTIONAL REGULATOR-RELATED"/>
    <property type="match status" value="1"/>
</dbReference>
<organism evidence="4 5">
    <name type="scientific">Gordonia malaquae NBRC 108250</name>
    <dbReference type="NCBI Taxonomy" id="1223542"/>
    <lineage>
        <taxon>Bacteria</taxon>
        <taxon>Bacillati</taxon>
        <taxon>Actinomycetota</taxon>
        <taxon>Actinomycetes</taxon>
        <taxon>Mycobacteriales</taxon>
        <taxon>Gordoniaceae</taxon>
        <taxon>Gordonia</taxon>
    </lineage>
</organism>
<evidence type="ECO:0000256" key="1">
    <source>
        <dbReference type="ARBA" id="ARBA00023015"/>
    </source>
</evidence>
<dbReference type="PROSITE" id="PS01124">
    <property type="entry name" value="HTH_ARAC_FAMILY_2"/>
    <property type="match status" value="1"/>
</dbReference>
<name>M3VGJ3_GORML</name>
<dbReference type="InterPro" id="IPR009057">
    <property type="entry name" value="Homeodomain-like_sf"/>
</dbReference>
<evidence type="ECO:0000256" key="2">
    <source>
        <dbReference type="ARBA" id="ARBA00023163"/>
    </source>
</evidence>
<evidence type="ECO:0000259" key="3">
    <source>
        <dbReference type="PROSITE" id="PS01124"/>
    </source>
</evidence>
<dbReference type="OrthoDB" id="161473at2"/>
<keyword evidence="1" id="KW-0805">Transcription regulation</keyword>
<dbReference type="Pfam" id="PF12833">
    <property type="entry name" value="HTH_18"/>
    <property type="match status" value="1"/>
</dbReference>
<dbReference type="SUPFAM" id="SSF46689">
    <property type="entry name" value="Homeodomain-like"/>
    <property type="match status" value="1"/>
</dbReference>
<dbReference type="InterPro" id="IPR018060">
    <property type="entry name" value="HTH_AraC"/>
</dbReference>
<dbReference type="Proteomes" id="UP000035009">
    <property type="component" value="Unassembled WGS sequence"/>
</dbReference>
<dbReference type="EMBL" id="BAOP01000025">
    <property type="protein sequence ID" value="GAC80964.1"/>
    <property type="molecule type" value="Genomic_DNA"/>
</dbReference>
<dbReference type="GO" id="GO:0043565">
    <property type="term" value="F:sequence-specific DNA binding"/>
    <property type="evidence" value="ECO:0007669"/>
    <property type="project" value="InterPro"/>
</dbReference>
<evidence type="ECO:0000313" key="5">
    <source>
        <dbReference type="Proteomes" id="UP000035009"/>
    </source>
</evidence>
<dbReference type="RefSeq" id="WP_008380344.1">
    <property type="nucleotide sequence ID" value="NZ_BAOP01000025.1"/>
</dbReference>
<comment type="caution">
    <text evidence="4">The sequence shown here is derived from an EMBL/GenBank/DDBJ whole genome shotgun (WGS) entry which is preliminary data.</text>
</comment>
<proteinExistence type="predicted"/>
<reference evidence="4 5" key="1">
    <citation type="submission" date="2013-02" db="EMBL/GenBank/DDBJ databases">
        <title>Whole genome shotgun sequence of Gordonia malaquae NBRC 108250.</title>
        <authorList>
            <person name="Yoshida I."/>
            <person name="Hosoyama A."/>
            <person name="Tsuchikane K."/>
            <person name="Ando Y."/>
            <person name="Baba S."/>
            <person name="Ohji S."/>
            <person name="Hamada M."/>
            <person name="Tamura T."/>
            <person name="Yamazoe A."/>
            <person name="Yamazaki S."/>
            <person name="Fujita N."/>
        </authorList>
    </citation>
    <scope>NUCLEOTIDE SEQUENCE [LARGE SCALE GENOMIC DNA]</scope>
    <source>
        <strain evidence="4 5">NBRC 108250</strain>
    </source>
</reference>
<dbReference type="eggNOG" id="COG2169">
    <property type="taxonomic scope" value="Bacteria"/>
</dbReference>
<dbReference type="PANTHER" id="PTHR11019">
    <property type="entry name" value="HTH-TYPE TRANSCRIPTIONAL REGULATOR NIMR"/>
    <property type="match status" value="1"/>
</dbReference>
<dbReference type="AlphaFoldDB" id="M3VGJ3"/>
<evidence type="ECO:0000313" key="4">
    <source>
        <dbReference type="EMBL" id="GAC80964.1"/>
    </source>
</evidence>
<dbReference type="Gene3D" id="1.10.10.60">
    <property type="entry name" value="Homeodomain-like"/>
    <property type="match status" value="1"/>
</dbReference>